<keyword evidence="2" id="KW-0255">Endonuclease</keyword>
<dbReference type="GO" id="GO:0016787">
    <property type="term" value="F:hydrolase activity"/>
    <property type="evidence" value="ECO:0007669"/>
    <property type="project" value="UniProtKB-KW"/>
</dbReference>
<keyword evidence="4" id="KW-0732">Signal</keyword>
<evidence type="ECO:0000313" key="6">
    <source>
        <dbReference type="EMBL" id="MBA2117456.1"/>
    </source>
</evidence>
<dbReference type="InterPro" id="IPR002071">
    <property type="entry name" value="Thermonucl_AS"/>
</dbReference>
<gene>
    <name evidence="6" type="ORF">HOV93_46550</name>
</gene>
<feature type="signal peptide" evidence="4">
    <location>
        <begin position="1"/>
        <end position="31"/>
    </location>
</feature>
<evidence type="ECO:0000256" key="1">
    <source>
        <dbReference type="ARBA" id="ARBA00022722"/>
    </source>
</evidence>
<dbReference type="PROSITE" id="PS01284">
    <property type="entry name" value="TNASE_2"/>
    <property type="match status" value="1"/>
</dbReference>
<keyword evidence="3" id="KW-0378">Hydrolase</keyword>
<dbReference type="SMART" id="SM00318">
    <property type="entry name" value="SNc"/>
    <property type="match status" value="1"/>
</dbReference>
<name>A0A7V9A9S5_9BACT</name>
<evidence type="ECO:0000256" key="3">
    <source>
        <dbReference type="ARBA" id="ARBA00022801"/>
    </source>
</evidence>
<proteinExistence type="predicted"/>
<dbReference type="InterPro" id="IPR016071">
    <property type="entry name" value="Staphylococal_nuclease_OB-fold"/>
</dbReference>
<keyword evidence="7" id="KW-1185">Reference proteome</keyword>
<dbReference type="GO" id="GO:0005737">
    <property type="term" value="C:cytoplasm"/>
    <property type="evidence" value="ECO:0007669"/>
    <property type="project" value="TreeGrafter"/>
</dbReference>
<feature type="chain" id="PRO_5031490112" description="TNase-like domain-containing protein" evidence="4">
    <location>
        <begin position="32"/>
        <end position="292"/>
    </location>
</feature>
<dbReference type="Proteomes" id="UP000551616">
    <property type="component" value="Unassembled WGS sequence"/>
</dbReference>
<protein>
    <recommendedName>
        <fullName evidence="5">TNase-like domain-containing protein</fullName>
    </recommendedName>
</protein>
<dbReference type="EMBL" id="JABRWO010000015">
    <property type="protein sequence ID" value="MBA2117456.1"/>
    <property type="molecule type" value="Genomic_DNA"/>
</dbReference>
<dbReference type="AlphaFoldDB" id="A0A7V9A9S5"/>
<dbReference type="PROSITE" id="PS01123">
    <property type="entry name" value="TNASE_1"/>
    <property type="match status" value="1"/>
</dbReference>
<sequence length="292" mass="33172">MSIGRKLVILSSQLVVVWVVLALLSAPMALAQAQPDPPLVDSFRPWHDVGGKFLTKSRFAYLDGDRVALWTETGQMLLVPQAQFSDADQRWIADHPVKVLRGKVIFVADGDTLGLLDANKRQHRIRLEGIDAPERGQAFGTKSRQMLNDVVYGKEILVAYDESDPYGRILGHIYLSDRWLNYDQLAHGMAWHYRHFNGDAYLARAQKTAEAQKAGLWRDVSPAPPWRYRLTEKRRREMEEAKNTAEPMQPTRYWLNTSSGVRHNSTCKHYGRTSRGKYCQSDNGKPCDMCGG</sequence>
<dbReference type="RefSeq" id="WP_207398835.1">
    <property type="nucleotide sequence ID" value="NZ_JABRWO010000015.1"/>
</dbReference>
<dbReference type="PROSITE" id="PS50830">
    <property type="entry name" value="TNASE_3"/>
    <property type="match status" value="1"/>
</dbReference>
<keyword evidence="1" id="KW-0540">Nuclease</keyword>
<accession>A0A7V9A9S5</accession>
<evidence type="ECO:0000256" key="2">
    <source>
        <dbReference type="ARBA" id="ARBA00022759"/>
    </source>
</evidence>
<organism evidence="6 7">
    <name type="scientific">Bremerella alba</name>
    <dbReference type="NCBI Taxonomy" id="980252"/>
    <lineage>
        <taxon>Bacteria</taxon>
        <taxon>Pseudomonadati</taxon>
        <taxon>Planctomycetota</taxon>
        <taxon>Planctomycetia</taxon>
        <taxon>Pirellulales</taxon>
        <taxon>Pirellulaceae</taxon>
        <taxon>Bremerella</taxon>
    </lineage>
</organism>
<dbReference type="GO" id="GO:0004519">
    <property type="term" value="F:endonuclease activity"/>
    <property type="evidence" value="ECO:0007669"/>
    <property type="project" value="UniProtKB-KW"/>
</dbReference>
<dbReference type="InterPro" id="IPR035437">
    <property type="entry name" value="SNase_OB-fold_sf"/>
</dbReference>
<dbReference type="GO" id="GO:0003676">
    <property type="term" value="F:nucleic acid binding"/>
    <property type="evidence" value="ECO:0007669"/>
    <property type="project" value="InterPro"/>
</dbReference>
<dbReference type="Gene3D" id="2.30.30.700">
    <property type="entry name" value="SLA1 homology domain 1"/>
    <property type="match status" value="1"/>
</dbReference>
<dbReference type="Gene3D" id="2.40.50.90">
    <property type="match status" value="1"/>
</dbReference>
<comment type="caution">
    <text evidence="6">The sequence shown here is derived from an EMBL/GenBank/DDBJ whole genome shotgun (WGS) entry which is preliminary data.</text>
</comment>
<dbReference type="SUPFAM" id="SSF50199">
    <property type="entry name" value="Staphylococcal nuclease"/>
    <property type="match status" value="1"/>
</dbReference>
<evidence type="ECO:0000259" key="5">
    <source>
        <dbReference type="PROSITE" id="PS50830"/>
    </source>
</evidence>
<dbReference type="PANTHER" id="PTHR12302">
    <property type="entry name" value="EBNA2 BINDING PROTEIN P100"/>
    <property type="match status" value="1"/>
</dbReference>
<dbReference type="Pfam" id="PF00565">
    <property type="entry name" value="SNase"/>
    <property type="match status" value="1"/>
</dbReference>
<feature type="domain" description="TNase-like" evidence="5">
    <location>
        <begin position="98"/>
        <end position="219"/>
    </location>
</feature>
<evidence type="ECO:0000313" key="7">
    <source>
        <dbReference type="Proteomes" id="UP000551616"/>
    </source>
</evidence>
<dbReference type="PANTHER" id="PTHR12302:SF3">
    <property type="entry name" value="SERINE_THREONINE-PROTEIN KINASE 31"/>
    <property type="match status" value="1"/>
</dbReference>
<evidence type="ECO:0000256" key="4">
    <source>
        <dbReference type="SAM" id="SignalP"/>
    </source>
</evidence>
<reference evidence="6 7" key="1">
    <citation type="submission" date="2020-05" db="EMBL/GenBank/DDBJ databases">
        <title>Bremerella alba sp. nov., a novel planctomycete isolated from the surface of the macroalga Fucus spiralis.</title>
        <authorList>
            <person name="Godinho O."/>
            <person name="Botelho R."/>
            <person name="Albuquerque L."/>
            <person name="Wiegand S."/>
            <person name="Da Costa M.S."/>
            <person name="Lobo-Da-Cunha A."/>
            <person name="Jogler C."/>
            <person name="Lage O.M."/>
        </authorList>
    </citation>
    <scope>NUCLEOTIDE SEQUENCE [LARGE SCALE GENOMIC DNA]</scope>
    <source>
        <strain evidence="6 7">FF15</strain>
    </source>
</reference>